<dbReference type="EMBL" id="CP020370">
    <property type="protein sequence ID" value="AUB81190.1"/>
    <property type="molecule type" value="Genomic_DNA"/>
</dbReference>
<gene>
    <name evidence="5" type="ORF">THSYN_09665</name>
</gene>
<evidence type="ECO:0000256" key="2">
    <source>
        <dbReference type="ARBA" id="ARBA00023180"/>
    </source>
</evidence>
<proteinExistence type="predicted"/>
<protein>
    <recommendedName>
        <fullName evidence="4">Sphingomyelin phosphodiesterase C-terminal domain-containing protein</fullName>
    </recommendedName>
</protein>
<dbReference type="GO" id="GO:0005615">
    <property type="term" value="C:extracellular space"/>
    <property type="evidence" value="ECO:0007669"/>
    <property type="project" value="TreeGrafter"/>
</dbReference>
<dbReference type="GO" id="GO:0008081">
    <property type="term" value="F:phosphoric diester hydrolase activity"/>
    <property type="evidence" value="ECO:0007669"/>
    <property type="project" value="TreeGrafter"/>
</dbReference>
<organism evidence="5 6">
    <name type="scientific">Candidatus Thiodictyon syntrophicum</name>
    <dbReference type="NCBI Taxonomy" id="1166950"/>
    <lineage>
        <taxon>Bacteria</taxon>
        <taxon>Pseudomonadati</taxon>
        <taxon>Pseudomonadota</taxon>
        <taxon>Gammaproteobacteria</taxon>
        <taxon>Chromatiales</taxon>
        <taxon>Chromatiaceae</taxon>
        <taxon>Thiodictyon</taxon>
    </lineage>
</organism>
<dbReference type="Pfam" id="PF19272">
    <property type="entry name" value="ASMase_C"/>
    <property type="match status" value="1"/>
</dbReference>
<evidence type="ECO:0000256" key="1">
    <source>
        <dbReference type="ARBA" id="ARBA00022801"/>
    </source>
</evidence>
<dbReference type="AlphaFoldDB" id="A0A2K8U6H2"/>
<keyword evidence="2" id="KW-0325">Glycoprotein</keyword>
<dbReference type="KEGG" id="tsy:THSYN_09665"/>
<dbReference type="PANTHER" id="PTHR10340:SF57">
    <property type="entry name" value="METALLOPHOS DOMAIN-CONTAINING PROTEIN"/>
    <property type="match status" value="1"/>
</dbReference>
<dbReference type="Proteomes" id="UP000232638">
    <property type="component" value="Chromosome"/>
</dbReference>
<keyword evidence="3" id="KW-0732">Signal</keyword>
<keyword evidence="6" id="KW-1185">Reference proteome</keyword>
<feature type="chain" id="PRO_5014940353" description="Sphingomyelin phosphodiesterase C-terminal domain-containing protein" evidence="3">
    <location>
        <begin position="28"/>
        <end position="257"/>
    </location>
</feature>
<dbReference type="InterPro" id="IPR045473">
    <property type="entry name" value="ASM_C"/>
</dbReference>
<feature type="domain" description="Sphingomyelin phosphodiesterase C-terminal" evidence="4">
    <location>
        <begin position="135"/>
        <end position="251"/>
    </location>
</feature>
<feature type="signal peptide" evidence="3">
    <location>
        <begin position="1"/>
        <end position="27"/>
    </location>
</feature>
<accession>A0A2K8U6H2</accession>
<keyword evidence="1" id="KW-0378">Hydrolase</keyword>
<sequence length="257" mass="27483">MTNPPYPLAHFLLIALLPALFGMPVQAQDETAAPVATAPAVDGAAAAGPRARLPEQDRWFGMISDLHFDPFYDPSLVARLAAAEPSRWEEIFAASSITTPSASGSDTNFPPHMDEFRVLADEAGKPFTFERVVPSISPIYGNNPGYQVYRYDRSTGAPVDYVTMTYKEAADTGGNSQWTKEYGFEEAYGVGPLTPSSLTLLSAGIISDPNLRTKFIAYYGGEASPGPIPAGSWQSPACALTNLDAQAFSTCCVGVSR</sequence>
<reference evidence="5 6" key="1">
    <citation type="submission" date="2017-03" db="EMBL/GenBank/DDBJ databases">
        <title>Complete genome sequence of Candidatus 'Thiodictyon syntrophicum' sp. nov. strain Cad16T, a photolithoautotroph purple sulfur bacterium isolated from an alpine meromictic lake.</title>
        <authorList>
            <person name="Luedin S.M."/>
            <person name="Pothier J.F."/>
            <person name="Danza F."/>
            <person name="Storelli N."/>
            <person name="Wittwer M."/>
            <person name="Tonolla M."/>
        </authorList>
    </citation>
    <scope>NUCLEOTIDE SEQUENCE [LARGE SCALE GENOMIC DNA]</scope>
    <source>
        <strain evidence="5 6">Cad16T</strain>
    </source>
</reference>
<evidence type="ECO:0000313" key="6">
    <source>
        <dbReference type="Proteomes" id="UP000232638"/>
    </source>
</evidence>
<dbReference type="PANTHER" id="PTHR10340">
    <property type="entry name" value="SPHINGOMYELIN PHOSPHODIESTERASE"/>
    <property type="match status" value="1"/>
</dbReference>
<name>A0A2K8U6H2_9GAMM</name>
<evidence type="ECO:0000259" key="4">
    <source>
        <dbReference type="Pfam" id="PF19272"/>
    </source>
</evidence>
<evidence type="ECO:0000256" key="3">
    <source>
        <dbReference type="SAM" id="SignalP"/>
    </source>
</evidence>
<evidence type="ECO:0000313" key="5">
    <source>
        <dbReference type="EMBL" id="AUB81190.1"/>
    </source>
</evidence>